<feature type="region of interest" description="Disordered" evidence="1">
    <location>
        <begin position="22"/>
        <end position="50"/>
    </location>
</feature>
<proteinExistence type="predicted"/>
<sequence>MDCETLHGGWYLHLRQLTKPPRKSENFAKHDARERNEWRNSRGRKNLRKCHTKKSVLENGIV</sequence>
<reference evidence="2" key="1">
    <citation type="submission" date="2021-06" db="EMBL/GenBank/DDBJ databases">
        <title>Parelaphostrongylus tenuis whole genome reference sequence.</title>
        <authorList>
            <person name="Garwood T.J."/>
            <person name="Larsen P.A."/>
            <person name="Fountain-Jones N.M."/>
            <person name="Garbe J.R."/>
            <person name="Macchietto M.G."/>
            <person name="Kania S.A."/>
            <person name="Gerhold R.W."/>
            <person name="Richards J.E."/>
            <person name="Wolf T.M."/>
        </authorList>
    </citation>
    <scope>NUCLEOTIDE SEQUENCE</scope>
    <source>
        <strain evidence="2">MNPRO001-30</strain>
        <tissue evidence="2">Meninges</tissue>
    </source>
</reference>
<name>A0AAD5WE70_PARTN</name>
<evidence type="ECO:0000256" key="1">
    <source>
        <dbReference type="SAM" id="MobiDB-lite"/>
    </source>
</evidence>
<comment type="caution">
    <text evidence="2">The sequence shown here is derived from an EMBL/GenBank/DDBJ whole genome shotgun (WGS) entry which is preliminary data.</text>
</comment>
<organism evidence="2 3">
    <name type="scientific">Parelaphostrongylus tenuis</name>
    <name type="common">Meningeal worm</name>
    <dbReference type="NCBI Taxonomy" id="148309"/>
    <lineage>
        <taxon>Eukaryota</taxon>
        <taxon>Metazoa</taxon>
        <taxon>Ecdysozoa</taxon>
        <taxon>Nematoda</taxon>
        <taxon>Chromadorea</taxon>
        <taxon>Rhabditida</taxon>
        <taxon>Rhabditina</taxon>
        <taxon>Rhabditomorpha</taxon>
        <taxon>Strongyloidea</taxon>
        <taxon>Metastrongylidae</taxon>
        <taxon>Parelaphostrongylus</taxon>
    </lineage>
</organism>
<gene>
    <name evidence="2" type="ORF">KIN20_027837</name>
</gene>
<protein>
    <submittedName>
        <fullName evidence="2">Uncharacterized protein</fullName>
    </submittedName>
</protein>
<evidence type="ECO:0000313" key="3">
    <source>
        <dbReference type="Proteomes" id="UP001196413"/>
    </source>
</evidence>
<feature type="compositionally biased region" description="Basic and acidic residues" evidence="1">
    <location>
        <begin position="22"/>
        <end position="40"/>
    </location>
</feature>
<dbReference type="Proteomes" id="UP001196413">
    <property type="component" value="Unassembled WGS sequence"/>
</dbReference>
<accession>A0AAD5WE70</accession>
<dbReference type="EMBL" id="JAHQIW010005746">
    <property type="protein sequence ID" value="KAJ1367009.1"/>
    <property type="molecule type" value="Genomic_DNA"/>
</dbReference>
<dbReference type="AlphaFoldDB" id="A0AAD5WE70"/>
<keyword evidence="3" id="KW-1185">Reference proteome</keyword>
<feature type="compositionally biased region" description="Basic residues" evidence="1">
    <location>
        <begin position="41"/>
        <end position="50"/>
    </location>
</feature>
<evidence type="ECO:0000313" key="2">
    <source>
        <dbReference type="EMBL" id="KAJ1367009.1"/>
    </source>
</evidence>